<organism evidence="1 2">
    <name type="scientific">Fusobacterium animalis 11_3_2</name>
    <dbReference type="NCBI Taxonomy" id="457403"/>
    <lineage>
        <taxon>Bacteria</taxon>
        <taxon>Fusobacteriati</taxon>
        <taxon>Fusobacteriota</taxon>
        <taxon>Fusobacteriia</taxon>
        <taxon>Fusobacteriales</taxon>
        <taxon>Fusobacteriaceae</taxon>
        <taxon>Fusobacterium</taxon>
    </lineage>
</organism>
<protein>
    <submittedName>
        <fullName evidence="1">Uncharacterized protein</fullName>
    </submittedName>
</protein>
<dbReference type="EMBL" id="ACUO01000036">
    <property type="protein sequence ID" value="EGN65423.1"/>
    <property type="molecule type" value="Genomic_DNA"/>
</dbReference>
<dbReference type="HOGENOM" id="CLU_3043745_0_0_0"/>
<name>F7L2Z6_9FUSO</name>
<dbReference type="PATRIC" id="fig|457403.8.peg.2252"/>
<dbReference type="RefSeq" id="WP_008694548.1">
    <property type="nucleotide sequence ID" value="NZ_GL945395.1"/>
</dbReference>
<reference evidence="1" key="1">
    <citation type="submission" date="2011-05" db="EMBL/GenBank/DDBJ databases">
        <title>The Genome Sequence of Fusobacterium sp. 11_3_2.</title>
        <authorList>
            <consortium name="The Broad Institute Genome Sequencing Platform"/>
            <person name="Earl A."/>
            <person name="Ward D."/>
            <person name="Feldgarden M."/>
            <person name="Gevers D."/>
            <person name="Sibley C.D."/>
            <person name="White A.P."/>
            <person name="Crowley S."/>
            <person name="Surette M."/>
            <person name="Strauss J.C."/>
            <person name="Ambrose C.E."/>
            <person name="Allen-Vercoe E."/>
            <person name="Young S.K."/>
            <person name="Zeng Q."/>
            <person name="Gargeya S."/>
            <person name="Fitzgerald M."/>
            <person name="Haas B."/>
            <person name="Abouelleil A."/>
            <person name="Alvarado L."/>
            <person name="Arachchi H.M."/>
            <person name="Berlin A."/>
            <person name="Brown A."/>
            <person name="Chapman S.B."/>
            <person name="Chen Z."/>
            <person name="Dunbar C."/>
            <person name="Freedman E."/>
            <person name="Gearin G."/>
            <person name="Gellesch M."/>
            <person name="Goldberg J."/>
            <person name="Griggs A."/>
            <person name="Gujja S."/>
            <person name="Heiman D."/>
            <person name="Howarth C."/>
            <person name="Larson L."/>
            <person name="Lui A."/>
            <person name="MacDonald P.J.P."/>
            <person name="Mehta T."/>
            <person name="Montmayeur A."/>
            <person name="Murphy C."/>
            <person name="Neiman D."/>
            <person name="Pearson M."/>
            <person name="Priest M."/>
            <person name="Roberts A."/>
            <person name="Saif S."/>
            <person name="Shea T."/>
            <person name="Shenoy N."/>
            <person name="Sisk P."/>
            <person name="Stolte C."/>
            <person name="Sykes S."/>
            <person name="Wortman J."/>
            <person name="Nusbaum C."/>
            <person name="Birren B."/>
        </authorList>
    </citation>
    <scope>NUCLEOTIDE SEQUENCE [LARGE SCALE GENOMIC DNA]</scope>
    <source>
        <strain evidence="1">11_3_2</strain>
    </source>
</reference>
<comment type="caution">
    <text evidence="1">The sequence shown here is derived from an EMBL/GenBank/DDBJ whole genome shotgun (WGS) entry which is preliminary data.</text>
</comment>
<gene>
    <name evidence="1" type="ORF">HMPREF0401_02219</name>
</gene>
<sequence>MEYAKGTRYFITTDKKLAWRAEGIFNFLNIKTGVYLLNENKLKRIKEYDNKDDI</sequence>
<dbReference type="AlphaFoldDB" id="F7L2Z6"/>
<evidence type="ECO:0000313" key="1">
    <source>
        <dbReference type="EMBL" id="EGN65423.1"/>
    </source>
</evidence>
<evidence type="ECO:0000313" key="2">
    <source>
        <dbReference type="Proteomes" id="UP000004160"/>
    </source>
</evidence>
<accession>F7L2Z6</accession>
<keyword evidence="2" id="KW-1185">Reference proteome</keyword>
<dbReference type="Proteomes" id="UP000004160">
    <property type="component" value="Unassembled WGS sequence"/>
</dbReference>
<proteinExistence type="predicted"/>